<evidence type="ECO:0000259" key="4">
    <source>
        <dbReference type="Pfam" id="PF01156"/>
    </source>
</evidence>
<dbReference type="CDD" id="cd02650">
    <property type="entry name" value="nuc_hydro_CaPnhB"/>
    <property type="match status" value="1"/>
</dbReference>
<dbReference type="Gene3D" id="3.90.245.10">
    <property type="entry name" value="Ribonucleoside hydrolase-like"/>
    <property type="match status" value="1"/>
</dbReference>
<dbReference type="Pfam" id="PF01156">
    <property type="entry name" value="IU_nuc_hydro"/>
    <property type="match status" value="1"/>
</dbReference>
<dbReference type="AlphaFoldDB" id="A0ABD3GA07"/>
<proteinExistence type="inferred from homology"/>
<evidence type="ECO:0000313" key="5">
    <source>
        <dbReference type="EMBL" id="KAL3675421.1"/>
    </source>
</evidence>
<accession>A0ABD3GA07</accession>
<evidence type="ECO:0000256" key="1">
    <source>
        <dbReference type="ARBA" id="ARBA00009176"/>
    </source>
</evidence>
<organism evidence="5 6">
    <name type="scientific">Riccia sorocarpa</name>
    <dbReference type="NCBI Taxonomy" id="122646"/>
    <lineage>
        <taxon>Eukaryota</taxon>
        <taxon>Viridiplantae</taxon>
        <taxon>Streptophyta</taxon>
        <taxon>Embryophyta</taxon>
        <taxon>Marchantiophyta</taxon>
        <taxon>Marchantiopsida</taxon>
        <taxon>Marchantiidae</taxon>
        <taxon>Marchantiales</taxon>
        <taxon>Ricciaceae</taxon>
        <taxon>Riccia</taxon>
    </lineage>
</organism>
<dbReference type="PANTHER" id="PTHR12304:SF1">
    <property type="entry name" value="URIDINE NUCLEOSIDASE 1"/>
    <property type="match status" value="1"/>
</dbReference>
<keyword evidence="2" id="KW-0378">Hydrolase</keyword>
<evidence type="ECO:0000256" key="2">
    <source>
        <dbReference type="ARBA" id="ARBA00022801"/>
    </source>
</evidence>
<comment type="similarity">
    <text evidence="1">Belongs to the IUNH family.</text>
</comment>
<dbReference type="InterPro" id="IPR001910">
    <property type="entry name" value="Inosine/uridine_hydrolase_dom"/>
</dbReference>
<dbReference type="GO" id="GO:0016799">
    <property type="term" value="F:hydrolase activity, hydrolyzing N-glycosyl compounds"/>
    <property type="evidence" value="ECO:0007669"/>
    <property type="project" value="UniProtKB-ARBA"/>
</dbReference>
<dbReference type="InterPro" id="IPR036452">
    <property type="entry name" value="Ribo_hydro-like"/>
</dbReference>
<dbReference type="SUPFAM" id="SSF53590">
    <property type="entry name" value="Nucleoside hydrolase"/>
    <property type="match status" value="1"/>
</dbReference>
<keyword evidence="6" id="KW-1185">Reference proteome</keyword>
<comment type="caution">
    <text evidence="5">The sequence shown here is derived from an EMBL/GenBank/DDBJ whole genome shotgun (WGS) entry which is preliminary data.</text>
</comment>
<protein>
    <recommendedName>
        <fullName evidence="4">Inosine/uridine-preferring nucleoside hydrolase domain-containing protein</fullName>
    </recommendedName>
</protein>
<sequence length="324" mass="35045">MGPPRRKLIIDTDPGIDDAMAILMAFQSPEVEVIGLTTVFGNVPTPIATTNALYLCALADCPEVPVAEGAWAPLTKSEPTRISDYAHGEDGFGNTHVANPGFVKAEKVDQSACDFLIEKVAQHPGEVTVVALGPLTNLALAVRKDPSFVKNVKELCILGGAFFASGNVNPAAEFNIYSDPDAADIVFTAGMNTRVIGINLTTQVILNDKELTDIKDSGTKYGKYVHDITRFYMYWHVTSDGVDGIFLHDPTCMAAVLDPSLVTYRTGVVRVETQGICAGLTLLDMGLKGWNSSNLWMHQPPIKVGWTVEANRVKELVKNLLTKP</sequence>
<keyword evidence="3" id="KW-0326">Glycosidase</keyword>
<dbReference type="Proteomes" id="UP001633002">
    <property type="component" value="Unassembled WGS sequence"/>
</dbReference>
<dbReference type="PANTHER" id="PTHR12304">
    <property type="entry name" value="INOSINE-URIDINE PREFERRING NUCLEOSIDE HYDROLASE"/>
    <property type="match status" value="1"/>
</dbReference>
<name>A0ABD3GA07_9MARC</name>
<reference evidence="5 6" key="1">
    <citation type="submission" date="2024-09" db="EMBL/GenBank/DDBJ databases">
        <title>Chromosome-scale assembly of Riccia sorocarpa.</title>
        <authorList>
            <person name="Paukszto L."/>
        </authorList>
    </citation>
    <scope>NUCLEOTIDE SEQUENCE [LARGE SCALE GENOMIC DNA]</scope>
    <source>
        <strain evidence="5">LP-2024</strain>
        <tissue evidence="5">Aerial parts of the thallus</tissue>
    </source>
</reference>
<evidence type="ECO:0000313" key="6">
    <source>
        <dbReference type="Proteomes" id="UP001633002"/>
    </source>
</evidence>
<evidence type="ECO:0000256" key="3">
    <source>
        <dbReference type="ARBA" id="ARBA00023295"/>
    </source>
</evidence>
<dbReference type="EMBL" id="JBJQOH010000008">
    <property type="protein sequence ID" value="KAL3675421.1"/>
    <property type="molecule type" value="Genomic_DNA"/>
</dbReference>
<dbReference type="InterPro" id="IPR023186">
    <property type="entry name" value="IUNH"/>
</dbReference>
<gene>
    <name evidence="5" type="ORF">R1sor_025369</name>
</gene>
<feature type="domain" description="Inosine/uridine-preferring nucleoside hydrolase" evidence="4">
    <location>
        <begin position="8"/>
        <end position="314"/>
    </location>
</feature>